<organism evidence="1 2">
    <name type="scientific">Lysobacter hankyongensis</name>
    <dbReference type="NCBI Taxonomy" id="1176535"/>
    <lineage>
        <taxon>Bacteria</taxon>
        <taxon>Pseudomonadati</taxon>
        <taxon>Pseudomonadota</taxon>
        <taxon>Gammaproteobacteria</taxon>
        <taxon>Lysobacterales</taxon>
        <taxon>Lysobacteraceae</taxon>
        <taxon>Lysobacter</taxon>
    </lineage>
</organism>
<proteinExistence type="predicted"/>
<reference evidence="2" key="1">
    <citation type="journal article" date="2019" name="Int. J. Syst. Evol. Microbiol.">
        <title>The Global Catalogue of Microorganisms (GCM) 10K type strain sequencing project: providing services to taxonomists for standard genome sequencing and annotation.</title>
        <authorList>
            <consortium name="The Broad Institute Genomics Platform"/>
            <consortium name="The Broad Institute Genome Sequencing Center for Infectious Disease"/>
            <person name="Wu L."/>
            <person name="Ma J."/>
        </authorList>
    </citation>
    <scope>NUCLEOTIDE SEQUENCE [LARGE SCALE GENOMIC DNA]</scope>
    <source>
        <strain evidence="2">JCM 18204</strain>
    </source>
</reference>
<evidence type="ECO:0000313" key="2">
    <source>
        <dbReference type="Proteomes" id="UP001499959"/>
    </source>
</evidence>
<gene>
    <name evidence="1" type="ORF">GCM10023307_10920</name>
</gene>
<comment type="caution">
    <text evidence="1">The sequence shown here is derived from an EMBL/GenBank/DDBJ whole genome shotgun (WGS) entry which is preliminary data.</text>
</comment>
<dbReference type="Proteomes" id="UP001499959">
    <property type="component" value="Unassembled WGS sequence"/>
</dbReference>
<evidence type="ECO:0000313" key="1">
    <source>
        <dbReference type="EMBL" id="GAA4787657.1"/>
    </source>
</evidence>
<protein>
    <recommendedName>
        <fullName evidence="3">Secreted protein</fullName>
    </recommendedName>
</protein>
<evidence type="ECO:0008006" key="3">
    <source>
        <dbReference type="Google" id="ProtNLM"/>
    </source>
</evidence>
<keyword evidence="2" id="KW-1185">Reference proteome</keyword>
<dbReference type="EMBL" id="BAABJE010000002">
    <property type="protein sequence ID" value="GAA4787657.1"/>
    <property type="molecule type" value="Genomic_DNA"/>
</dbReference>
<name>A0ABP9AXS7_9GAMM</name>
<sequence>MFIFAAFVAGPGPAPAADPPRDLFYECTPEFDGFVIRYAVGDRPSQIVYVYLCNGSEWTLIDVET</sequence>
<accession>A0ABP9AXS7</accession>